<dbReference type="EMBL" id="JACVVK020000343">
    <property type="protein sequence ID" value="KAK7477708.1"/>
    <property type="molecule type" value="Genomic_DNA"/>
</dbReference>
<comment type="caution">
    <text evidence="1">The sequence shown here is derived from an EMBL/GenBank/DDBJ whole genome shotgun (WGS) entry which is preliminary data.</text>
</comment>
<sequence length="112" mass="12677">MMYIRNNPSFPCHLTAHNFFQCIGHRGWCHLRNAPPGSHVTLCTPQSRQHLDRATELLSAKSSLLAEVTRLCGRHDSLLRCMMGQFPASVRRKRKEDTDGISVDMAVTVTRT</sequence>
<gene>
    <name evidence="1" type="ORF">BaRGS_00031092</name>
</gene>
<dbReference type="AlphaFoldDB" id="A0ABD0JS95"/>
<accession>A0ABD0JS95</accession>
<evidence type="ECO:0000313" key="1">
    <source>
        <dbReference type="EMBL" id="KAK7477708.1"/>
    </source>
</evidence>
<reference evidence="1 2" key="1">
    <citation type="journal article" date="2023" name="Sci. Data">
        <title>Genome assembly of the Korean intertidal mud-creeper Batillaria attramentaria.</title>
        <authorList>
            <person name="Patra A.K."/>
            <person name="Ho P.T."/>
            <person name="Jun S."/>
            <person name="Lee S.J."/>
            <person name="Kim Y."/>
            <person name="Won Y.J."/>
        </authorList>
    </citation>
    <scope>NUCLEOTIDE SEQUENCE [LARGE SCALE GENOMIC DNA]</scope>
    <source>
        <strain evidence="1">Wonlab-2016</strain>
    </source>
</reference>
<proteinExistence type="predicted"/>
<keyword evidence="2" id="KW-1185">Reference proteome</keyword>
<dbReference type="Proteomes" id="UP001519460">
    <property type="component" value="Unassembled WGS sequence"/>
</dbReference>
<evidence type="ECO:0000313" key="2">
    <source>
        <dbReference type="Proteomes" id="UP001519460"/>
    </source>
</evidence>
<protein>
    <submittedName>
        <fullName evidence="1">Uncharacterized protein</fullName>
    </submittedName>
</protein>
<name>A0ABD0JS95_9CAEN</name>
<organism evidence="1 2">
    <name type="scientific">Batillaria attramentaria</name>
    <dbReference type="NCBI Taxonomy" id="370345"/>
    <lineage>
        <taxon>Eukaryota</taxon>
        <taxon>Metazoa</taxon>
        <taxon>Spiralia</taxon>
        <taxon>Lophotrochozoa</taxon>
        <taxon>Mollusca</taxon>
        <taxon>Gastropoda</taxon>
        <taxon>Caenogastropoda</taxon>
        <taxon>Sorbeoconcha</taxon>
        <taxon>Cerithioidea</taxon>
        <taxon>Batillariidae</taxon>
        <taxon>Batillaria</taxon>
    </lineage>
</organism>